<dbReference type="Proteomes" id="UP000663832">
    <property type="component" value="Unassembled WGS sequence"/>
</dbReference>
<dbReference type="EMBL" id="CAJNOI010000256">
    <property type="protein sequence ID" value="CAF1212438.1"/>
    <property type="molecule type" value="Genomic_DNA"/>
</dbReference>
<accession>A0A815SZF5</accession>
<dbReference type="OrthoDB" id="9973608at2759"/>
<dbReference type="EMBL" id="CAJNOM010000546">
    <property type="protein sequence ID" value="CAF1494487.1"/>
    <property type="molecule type" value="Genomic_DNA"/>
</dbReference>
<keyword evidence="1" id="KW-0732">Signal</keyword>
<evidence type="ECO:0000313" key="3">
    <source>
        <dbReference type="EMBL" id="CAF1494487.1"/>
    </source>
</evidence>
<gene>
    <name evidence="2" type="ORF">BJG266_LOCUS27514</name>
    <name evidence="3" type="ORF">QVE165_LOCUS43090</name>
</gene>
<sequence>MLFQNIFVIFTIVSLSIFSSIGNGETISQVNVTSSSICYEMVYPPDDNPIWSQGLDMNLDMVQLCADVVAYKLRWSTTLDSDWYVTGINDINPILHPEYGLRRMWSYFQTHYHTCVICKSNKYKINSNDTKC</sequence>
<feature type="chain" id="PRO_5036228875" evidence="1">
    <location>
        <begin position="25"/>
        <end position="132"/>
    </location>
</feature>
<organism evidence="3 4">
    <name type="scientific">Adineta steineri</name>
    <dbReference type="NCBI Taxonomy" id="433720"/>
    <lineage>
        <taxon>Eukaryota</taxon>
        <taxon>Metazoa</taxon>
        <taxon>Spiralia</taxon>
        <taxon>Gnathifera</taxon>
        <taxon>Rotifera</taxon>
        <taxon>Eurotatoria</taxon>
        <taxon>Bdelloidea</taxon>
        <taxon>Adinetida</taxon>
        <taxon>Adinetidae</taxon>
        <taxon>Adineta</taxon>
    </lineage>
</organism>
<reference evidence="3" key="1">
    <citation type="submission" date="2021-02" db="EMBL/GenBank/DDBJ databases">
        <authorList>
            <person name="Nowell W R."/>
        </authorList>
    </citation>
    <scope>NUCLEOTIDE SEQUENCE</scope>
</reference>
<evidence type="ECO:0000313" key="2">
    <source>
        <dbReference type="EMBL" id="CAF1212438.1"/>
    </source>
</evidence>
<protein>
    <submittedName>
        <fullName evidence="3">Uncharacterized protein</fullName>
    </submittedName>
</protein>
<dbReference type="AlphaFoldDB" id="A0A815SZF5"/>
<evidence type="ECO:0000313" key="4">
    <source>
        <dbReference type="Proteomes" id="UP000663832"/>
    </source>
</evidence>
<dbReference type="Proteomes" id="UP000663877">
    <property type="component" value="Unassembled WGS sequence"/>
</dbReference>
<evidence type="ECO:0000256" key="1">
    <source>
        <dbReference type="SAM" id="SignalP"/>
    </source>
</evidence>
<keyword evidence="4" id="KW-1185">Reference proteome</keyword>
<name>A0A815SZF5_9BILA</name>
<comment type="caution">
    <text evidence="3">The sequence shown here is derived from an EMBL/GenBank/DDBJ whole genome shotgun (WGS) entry which is preliminary data.</text>
</comment>
<feature type="signal peptide" evidence="1">
    <location>
        <begin position="1"/>
        <end position="24"/>
    </location>
</feature>
<proteinExistence type="predicted"/>